<evidence type="ECO:0000313" key="2">
    <source>
        <dbReference type="Proteomes" id="UP001055879"/>
    </source>
</evidence>
<comment type="caution">
    <text evidence="1">The sequence shown here is derived from an EMBL/GenBank/DDBJ whole genome shotgun (WGS) entry which is preliminary data.</text>
</comment>
<dbReference type="Proteomes" id="UP001055879">
    <property type="component" value="Linkage Group LG03"/>
</dbReference>
<keyword evidence="2" id="KW-1185">Reference proteome</keyword>
<evidence type="ECO:0000313" key="1">
    <source>
        <dbReference type="EMBL" id="KAI3745953.1"/>
    </source>
</evidence>
<reference evidence="1 2" key="2">
    <citation type="journal article" date="2022" name="Mol. Ecol. Resour.">
        <title>The genomes of chicory, endive, great burdock and yacon provide insights into Asteraceae paleo-polyploidization history and plant inulin production.</title>
        <authorList>
            <person name="Fan W."/>
            <person name="Wang S."/>
            <person name="Wang H."/>
            <person name="Wang A."/>
            <person name="Jiang F."/>
            <person name="Liu H."/>
            <person name="Zhao H."/>
            <person name="Xu D."/>
            <person name="Zhang Y."/>
        </authorList>
    </citation>
    <scope>NUCLEOTIDE SEQUENCE [LARGE SCALE GENOMIC DNA]</scope>
    <source>
        <strain evidence="2">cv. Niubang</strain>
    </source>
</reference>
<name>A0ACB9DHW9_ARCLA</name>
<proteinExistence type="predicted"/>
<protein>
    <submittedName>
        <fullName evidence="1">Uncharacterized protein</fullName>
    </submittedName>
</protein>
<organism evidence="1 2">
    <name type="scientific">Arctium lappa</name>
    <name type="common">Greater burdock</name>
    <name type="synonym">Lappa major</name>
    <dbReference type="NCBI Taxonomy" id="4217"/>
    <lineage>
        <taxon>Eukaryota</taxon>
        <taxon>Viridiplantae</taxon>
        <taxon>Streptophyta</taxon>
        <taxon>Embryophyta</taxon>
        <taxon>Tracheophyta</taxon>
        <taxon>Spermatophyta</taxon>
        <taxon>Magnoliopsida</taxon>
        <taxon>eudicotyledons</taxon>
        <taxon>Gunneridae</taxon>
        <taxon>Pentapetalae</taxon>
        <taxon>asterids</taxon>
        <taxon>campanulids</taxon>
        <taxon>Asterales</taxon>
        <taxon>Asteraceae</taxon>
        <taxon>Carduoideae</taxon>
        <taxon>Cardueae</taxon>
        <taxon>Arctiinae</taxon>
        <taxon>Arctium</taxon>
    </lineage>
</organism>
<gene>
    <name evidence="1" type="ORF">L6452_08366</name>
</gene>
<sequence length="278" mass="31269">MRVQECASKSNARLEREDGVGFDKSKVEFYKCHLKGHFARECRSGVSHNNHQQAQTGNFNQNRNSAQALVSQQGMGFDLSDQAEEAIQNQALMAEVSDLPTEGKQQLKGKSIWHVDSGCSRHMTGNMACLKNFKKIDGRHVAFGNTPDGGKISGKGDVTKGKMAFEDVYYVEQLRYNLLSVSQVCDKKHSILFTDSECIILAPGFKVVDEKMILLRTPRKDNVYCLDMENVSNDSSLNCLVSKASLDESSLWHRRMCHMNFKTMNKLVKNNLVRNHTA</sequence>
<reference evidence="2" key="1">
    <citation type="journal article" date="2022" name="Mol. Ecol. Resour.">
        <title>The genomes of chicory, endive, great burdock and yacon provide insights into Asteraceae palaeo-polyploidization history and plant inulin production.</title>
        <authorList>
            <person name="Fan W."/>
            <person name="Wang S."/>
            <person name="Wang H."/>
            <person name="Wang A."/>
            <person name="Jiang F."/>
            <person name="Liu H."/>
            <person name="Zhao H."/>
            <person name="Xu D."/>
            <person name="Zhang Y."/>
        </authorList>
    </citation>
    <scope>NUCLEOTIDE SEQUENCE [LARGE SCALE GENOMIC DNA]</scope>
    <source>
        <strain evidence="2">cv. Niubang</strain>
    </source>
</reference>
<accession>A0ACB9DHW9</accession>
<dbReference type="EMBL" id="CM042049">
    <property type="protein sequence ID" value="KAI3745953.1"/>
    <property type="molecule type" value="Genomic_DNA"/>
</dbReference>